<gene>
    <name evidence="2" type="ORF">METD_I4486</name>
</gene>
<feature type="transmembrane region" description="Helical" evidence="1">
    <location>
        <begin position="74"/>
        <end position="90"/>
    </location>
</feature>
<dbReference type="Proteomes" id="UP000008070">
    <property type="component" value="Chromosome"/>
</dbReference>
<keyword evidence="1" id="KW-0472">Membrane</keyword>
<dbReference type="EMBL" id="FP103042">
    <property type="protein sequence ID" value="CAX26114.1"/>
    <property type="molecule type" value="Genomic_DNA"/>
</dbReference>
<accession>C7CFI0</accession>
<feature type="transmembrane region" description="Helical" evidence="1">
    <location>
        <begin position="102"/>
        <end position="120"/>
    </location>
</feature>
<keyword evidence="1" id="KW-0812">Transmembrane</keyword>
<dbReference type="KEGG" id="mdi:METDI4486"/>
<keyword evidence="1" id="KW-1133">Transmembrane helix</keyword>
<dbReference type="AlphaFoldDB" id="C7CFI0"/>
<reference evidence="3" key="1">
    <citation type="journal article" date="2009" name="PLoS ONE">
        <title>Methylobacterium genome sequences: a reference blueprint to investigate microbial metabolism of C1 compounds from natural and industrial sources.</title>
        <authorList>
            <person name="Vuilleumier S."/>
            <person name="Chistoserdova L."/>
            <person name="Lee M.-C."/>
            <person name="Bringel F."/>
            <person name="Lajus A."/>
            <person name="Zhou Y."/>
            <person name="Gourion B."/>
            <person name="Barbe V."/>
            <person name="Chang J."/>
            <person name="Cruveiller S."/>
            <person name="Dossat C."/>
            <person name="Gillett W."/>
            <person name="Gruffaz C."/>
            <person name="Haugen E."/>
            <person name="Hourcade E."/>
            <person name="Levy R."/>
            <person name="Mangenot S."/>
            <person name="Muller E."/>
            <person name="Nadalig T."/>
            <person name="Pagni M."/>
            <person name="Penny C."/>
            <person name="Peyraud R."/>
            <person name="Robinson D.G."/>
            <person name="Roche D."/>
            <person name="Rouy Z."/>
            <person name="Saenampechek C."/>
            <person name="Salvignol G."/>
            <person name="Vallenet D."/>
            <person name="Wu Z."/>
            <person name="Marx C.J."/>
            <person name="Vorholt J.A."/>
            <person name="Olson M.V."/>
            <person name="Kaul R."/>
            <person name="Weissenbach J."/>
            <person name="Medigue C."/>
            <person name="Lidstrom M.E."/>
        </authorList>
    </citation>
    <scope>NUCLEOTIDE SEQUENCE [LARGE SCALE GENOMIC DNA]</scope>
    <source>
        <strain evidence="3">DSM 6343 / CIP 106787 / DM4</strain>
    </source>
</reference>
<proteinExistence type="predicted"/>
<evidence type="ECO:0000256" key="1">
    <source>
        <dbReference type="SAM" id="Phobius"/>
    </source>
</evidence>
<protein>
    <submittedName>
        <fullName evidence="2">Uncharacterized protein</fullName>
    </submittedName>
</protein>
<feature type="transmembrane region" description="Helical" evidence="1">
    <location>
        <begin position="21"/>
        <end position="42"/>
    </location>
</feature>
<sequence length="123" mass="12929">MVPAIEAGRAGAYAVRSMRDIVANVLLTAAAVLGCVRFVGLFGGKLSSFTRDQVATTVGVTAFLTAAGRMLERGGLAAAALLLLLAWLIYDTVRCHAPSERTLVACAWLSLALLLAYVGLDQY</sequence>
<evidence type="ECO:0000313" key="3">
    <source>
        <dbReference type="Proteomes" id="UP000008070"/>
    </source>
</evidence>
<name>C7CFI0_METED</name>
<evidence type="ECO:0000313" key="2">
    <source>
        <dbReference type="EMBL" id="CAX26114.1"/>
    </source>
</evidence>
<dbReference type="HOGENOM" id="CLU_2220012_0_0_5"/>
<organism evidence="2 3">
    <name type="scientific">Methylorubrum extorquens (strain DSM 6343 / CIP 106787 / DM4)</name>
    <name type="common">Methylobacterium extorquens</name>
    <dbReference type="NCBI Taxonomy" id="661410"/>
    <lineage>
        <taxon>Bacteria</taxon>
        <taxon>Pseudomonadati</taxon>
        <taxon>Pseudomonadota</taxon>
        <taxon>Alphaproteobacteria</taxon>
        <taxon>Hyphomicrobiales</taxon>
        <taxon>Methylobacteriaceae</taxon>
        <taxon>Methylorubrum</taxon>
    </lineage>
</organism>